<dbReference type="Proteomes" id="UP000003676">
    <property type="component" value="Unassembled WGS sequence"/>
</dbReference>
<evidence type="ECO:0000313" key="2">
    <source>
        <dbReference type="Proteomes" id="UP000003676"/>
    </source>
</evidence>
<dbReference type="EMBL" id="ABXU01000029">
    <property type="protein sequence ID" value="EEB33974.1"/>
    <property type="molecule type" value="Genomic_DNA"/>
</dbReference>
<gene>
    <name evidence="1" type="ORF">DESPIG_01267</name>
</gene>
<reference evidence="1 2" key="1">
    <citation type="submission" date="2008-10" db="EMBL/GenBank/DDBJ databases">
        <title>Draft genome sequence of Desulvovibrio piger (ATCC 29098).</title>
        <authorList>
            <person name="Sudarsanam P."/>
            <person name="Ley R."/>
            <person name="Guruge J."/>
            <person name="Turnbaugh P.J."/>
            <person name="Mahowald M."/>
            <person name="Liep D."/>
            <person name="Gordon J."/>
        </authorList>
    </citation>
    <scope>NUCLEOTIDE SEQUENCE [LARGE SCALE GENOMIC DNA]</scope>
    <source>
        <strain evidence="1 2">ATCC 29098</strain>
    </source>
</reference>
<comment type="caution">
    <text evidence="1">The sequence shown here is derived from an EMBL/GenBank/DDBJ whole genome shotgun (WGS) entry which is preliminary data.</text>
</comment>
<evidence type="ECO:0000313" key="1">
    <source>
        <dbReference type="EMBL" id="EEB33974.1"/>
    </source>
</evidence>
<organism evidence="1 2">
    <name type="scientific">Desulfovibrio piger ATCC 29098</name>
    <dbReference type="NCBI Taxonomy" id="411464"/>
    <lineage>
        <taxon>Bacteria</taxon>
        <taxon>Pseudomonadati</taxon>
        <taxon>Thermodesulfobacteriota</taxon>
        <taxon>Desulfovibrionia</taxon>
        <taxon>Desulfovibrionales</taxon>
        <taxon>Desulfovibrionaceae</taxon>
        <taxon>Desulfovibrio</taxon>
    </lineage>
</organism>
<proteinExistence type="predicted"/>
<dbReference type="OrthoDB" id="8853973at2"/>
<dbReference type="AlphaFoldDB" id="B6WT62"/>
<dbReference type="STRING" id="901.DESPIGER_0632"/>
<dbReference type="RefSeq" id="WP_006005851.1">
    <property type="nucleotide sequence ID" value="NZ_DS996355.1"/>
</dbReference>
<name>B6WT62_9BACT</name>
<accession>B6WT62</accession>
<dbReference type="HOGENOM" id="CLU_2648617_0_0_7"/>
<sequence length="81" mass="9222">MFESIMSQPEFTRVSVEKMMAGSPDLPPLYRACPDYERRCVICGHGPVVDFYTADGRFVDSSDMCGVCTFGRQECRDPSRW</sequence>
<protein>
    <submittedName>
        <fullName evidence="1">Uncharacterized protein</fullName>
    </submittedName>
</protein>
<reference evidence="1 2" key="2">
    <citation type="submission" date="2008-10" db="EMBL/GenBank/DDBJ databases">
        <authorList>
            <person name="Fulton L."/>
            <person name="Clifton S."/>
            <person name="Fulton B."/>
            <person name="Xu J."/>
            <person name="Minx P."/>
            <person name="Pepin K.H."/>
            <person name="Johnson M."/>
            <person name="Bhonagiri V."/>
            <person name="Nash W.E."/>
            <person name="Mardis E.R."/>
            <person name="Wilson R.K."/>
        </authorList>
    </citation>
    <scope>NUCLEOTIDE SEQUENCE [LARGE SCALE GENOMIC DNA]</scope>
    <source>
        <strain evidence="1 2">ATCC 29098</strain>
    </source>
</reference>